<dbReference type="InterPro" id="IPR022485">
    <property type="entry name" value="SHCHC_synthase_MenH"/>
</dbReference>
<evidence type="ECO:0000256" key="1">
    <source>
        <dbReference type="ARBA" id="ARBA00022428"/>
    </source>
</evidence>
<evidence type="ECO:0000256" key="2">
    <source>
        <dbReference type="ARBA" id="ARBA00023239"/>
    </source>
</evidence>
<protein>
    <recommendedName>
        <fullName evidence="3">Putative 2-succinyl-6-hydroxy-2,4-cyclohexadiene-1-carboxylate synthase</fullName>
        <shortName evidence="3">SHCHC synthase</shortName>
        <ecNumber evidence="3">4.2.99.20</ecNumber>
    </recommendedName>
</protein>
<comment type="catalytic activity">
    <reaction evidence="3">
        <text>5-enolpyruvoyl-6-hydroxy-2-succinyl-cyclohex-3-ene-1-carboxylate = (1R,6R)-6-hydroxy-2-succinyl-cyclohexa-2,4-diene-1-carboxylate + pyruvate</text>
        <dbReference type="Rhea" id="RHEA:25597"/>
        <dbReference type="ChEBI" id="CHEBI:15361"/>
        <dbReference type="ChEBI" id="CHEBI:58689"/>
        <dbReference type="ChEBI" id="CHEBI:58818"/>
        <dbReference type="EC" id="4.2.99.20"/>
    </reaction>
</comment>
<dbReference type="KEGG" id="fbl:Fbal_0043"/>
<dbReference type="PANTHER" id="PTHR42916">
    <property type="entry name" value="2-SUCCINYL-5-ENOLPYRUVYL-6-HYDROXY-3-CYCLOHEXENE-1-CARBOXYLATE SYNTHASE"/>
    <property type="match status" value="1"/>
</dbReference>
<dbReference type="EMBL" id="CP002209">
    <property type="protein sequence ID" value="ADN74257.1"/>
    <property type="molecule type" value="Genomic_DNA"/>
</dbReference>
<dbReference type="eggNOG" id="COG2267">
    <property type="taxonomic scope" value="Bacteria"/>
</dbReference>
<accession>E1SVA3</accession>
<evidence type="ECO:0000313" key="6">
    <source>
        <dbReference type="Proteomes" id="UP000006683"/>
    </source>
</evidence>
<comment type="similarity">
    <text evidence="3">Belongs to the AB hydrolase superfamily. MenH family.</text>
</comment>
<proteinExistence type="inferred from homology"/>
<dbReference type="GO" id="GO:0070205">
    <property type="term" value="F:2-succinyl-6-hydroxy-2,4-cyclohexadiene-1-carboxylate synthase activity"/>
    <property type="evidence" value="ECO:0007669"/>
    <property type="project" value="UniProtKB-UniRule"/>
</dbReference>
<dbReference type="UniPathway" id="UPA01057">
    <property type="reaction ID" value="UER00900"/>
</dbReference>
<dbReference type="EC" id="4.2.99.20" evidence="3"/>
<dbReference type="HAMAP" id="MF_01660">
    <property type="entry name" value="MenH"/>
    <property type="match status" value="1"/>
</dbReference>
<comment type="pathway">
    <text evidence="3">Quinol/quinone metabolism; menaquinone biosynthesis.</text>
</comment>
<dbReference type="SUPFAM" id="SSF53474">
    <property type="entry name" value="alpha/beta-Hydrolases"/>
    <property type="match status" value="1"/>
</dbReference>
<dbReference type="ESTHER" id="ferbd-e1sva3">
    <property type="family name" value="MenH_SHCHC"/>
</dbReference>
<name>E1SVA3_FERBD</name>
<dbReference type="PANTHER" id="PTHR42916:SF1">
    <property type="entry name" value="PROTEIN PHYLLO, CHLOROPLASTIC"/>
    <property type="match status" value="1"/>
</dbReference>
<dbReference type="Proteomes" id="UP000006683">
    <property type="component" value="Chromosome"/>
</dbReference>
<organism evidence="5 6">
    <name type="scientific">Ferrimonas balearica (strain DSM 9799 / CCM 4581 / KCTC 23876 / PAT)</name>
    <dbReference type="NCBI Taxonomy" id="550540"/>
    <lineage>
        <taxon>Bacteria</taxon>
        <taxon>Pseudomonadati</taxon>
        <taxon>Pseudomonadota</taxon>
        <taxon>Gammaproteobacteria</taxon>
        <taxon>Alteromonadales</taxon>
        <taxon>Ferrimonadaceae</taxon>
        <taxon>Ferrimonas</taxon>
    </lineage>
</organism>
<comment type="pathway">
    <text evidence="3">Quinol/quinone metabolism; 1,4-dihydroxy-2-naphthoate biosynthesis; 1,4-dihydroxy-2-naphthoate from chorismate: step 3/7.</text>
</comment>
<dbReference type="Pfam" id="PF12697">
    <property type="entry name" value="Abhydrolase_6"/>
    <property type="match status" value="1"/>
</dbReference>
<dbReference type="UniPathway" id="UPA00079"/>
<evidence type="ECO:0000313" key="5">
    <source>
        <dbReference type="EMBL" id="ADN74257.1"/>
    </source>
</evidence>
<evidence type="ECO:0000259" key="4">
    <source>
        <dbReference type="Pfam" id="PF12697"/>
    </source>
</evidence>
<comment type="function">
    <text evidence="3">Catalyzes a proton abstraction reaction that results in 2,5-elimination of pyruvate from 2-succinyl-5-enolpyruvyl-6-hydroxy-3-cyclohexene-1-carboxylate (SEPHCHC) and the formation of 2-succinyl-6-hydroxy-2,4-cyclohexadiene-1-carboxylate (SHCHC).</text>
</comment>
<keyword evidence="6" id="KW-1185">Reference proteome</keyword>
<reference evidence="5 6" key="1">
    <citation type="journal article" date="2010" name="Stand. Genomic Sci.">
        <title>Complete genome sequence of Ferrimonas balearica type strain (PAT).</title>
        <authorList>
            <person name="Nolan M."/>
            <person name="Sikorski J."/>
            <person name="Davenport K."/>
            <person name="Lucas S."/>
            <person name="Glavina Del Rio T."/>
            <person name="Tice H."/>
            <person name="Cheng J."/>
            <person name="Goodwin L."/>
            <person name="Pitluck S."/>
            <person name="Liolios K."/>
            <person name="Ivanova N."/>
            <person name="Mavromatis K."/>
            <person name="Ovchinnikova G."/>
            <person name="Pati A."/>
            <person name="Chen A."/>
            <person name="Palaniappan K."/>
            <person name="Land M."/>
            <person name="Hauser L."/>
            <person name="Chang Y."/>
            <person name="Jeffries C."/>
            <person name="Tapia R."/>
            <person name="Brettin T."/>
            <person name="Detter J."/>
            <person name="Han C."/>
            <person name="Yasawong M."/>
            <person name="Rohde M."/>
            <person name="Tindall B."/>
            <person name="Goker M."/>
            <person name="Woyke T."/>
            <person name="Bristow J."/>
            <person name="Eisen J."/>
            <person name="Markowitz V."/>
            <person name="Hugenholtz P."/>
            <person name="Kyrpides N."/>
            <person name="Klenk H."/>
            <person name="Lapidus A."/>
        </authorList>
    </citation>
    <scope>NUCLEOTIDE SEQUENCE [LARGE SCALE GENOMIC DNA]</scope>
    <source>
        <strain evidence="6">DSM 9799 / CCM 4581 / KCTC 23876 / PAT</strain>
    </source>
</reference>
<sequence length="239" mass="26664">MLLLHGFLGDHRDWPDALGQQFDCLALDLPGHGLSRTLSVSATPAFDEVVAQILATLDHHQINRFHLLGYSLGGRLALHLAHALAQHQPHRLLSLTLESTHPGLTDATQRQQRLASDAAWHQRMATEANADWLDAWYRQPVFADLSEPRRAEMVQARLDNDPAALAALYLGTSLGHQHNLRHLTLACPVQLISGARDSKFRQLAEQWLQPGWQHQVIEGAGHNVHRARPDAFLATLRPL</sequence>
<gene>
    <name evidence="3" type="primary">menH</name>
    <name evidence="5" type="ordered locus">Fbal_0043</name>
</gene>
<comment type="subunit">
    <text evidence="3">Monomer.</text>
</comment>
<dbReference type="InterPro" id="IPR000073">
    <property type="entry name" value="AB_hydrolase_1"/>
</dbReference>
<feature type="domain" description="AB hydrolase-1" evidence="4">
    <location>
        <begin position="2"/>
        <end position="234"/>
    </location>
</feature>
<keyword evidence="1 3" id="KW-0474">Menaquinone biosynthesis</keyword>
<dbReference type="NCBIfam" id="TIGR03695">
    <property type="entry name" value="menH_SHCHC"/>
    <property type="match status" value="1"/>
</dbReference>
<dbReference type="HOGENOM" id="CLU_020336_38_2_6"/>
<dbReference type="STRING" id="550540.Fbal_0043"/>
<evidence type="ECO:0000256" key="3">
    <source>
        <dbReference type="HAMAP-Rule" id="MF_01660"/>
    </source>
</evidence>
<dbReference type="GO" id="GO:0009234">
    <property type="term" value="P:menaquinone biosynthetic process"/>
    <property type="evidence" value="ECO:0007669"/>
    <property type="project" value="UniProtKB-UniRule"/>
</dbReference>
<keyword evidence="2 3" id="KW-0456">Lyase</keyword>
<dbReference type="InterPro" id="IPR029058">
    <property type="entry name" value="AB_hydrolase_fold"/>
</dbReference>
<dbReference type="AlphaFoldDB" id="E1SVA3"/>
<dbReference type="Gene3D" id="3.40.50.1820">
    <property type="entry name" value="alpha/beta hydrolase"/>
    <property type="match status" value="1"/>
</dbReference>